<reference evidence="5" key="2">
    <citation type="journal article" date="2023" name="IMA Fungus">
        <title>Comparative genomic study of the Penicillium genus elucidates a diverse pangenome and 15 lateral gene transfer events.</title>
        <authorList>
            <person name="Petersen C."/>
            <person name="Sorensen T."/>
            <person name="Nielsen M.R."/>
            <person name="Sondergaard T.E."/>
            <person name="Sorensen J.L."/>
            <person name="Fitzpatrick D.A."/>
            <person name="Frisvad J.C."/>
            <person name="Nielsen K.L."/>
        </authorList>
    </citation>
    <scope>NUCLEOTIDE SEQUENCE</scope>
    <source>
        <strain evidence="5">IBT 30728</strain>
    </source>
</reference>
<dbReference type="EMBL" id="JAPWDQ010000001">
    <property type="protein sequence ID" value="KAJ5495382.1"/>
    <property type="molecule type" value="Genomic_DNA"/>
</dbReference>
<dbReference type="Proteomes" id="UP001148312">
    <property type="component" value="Unassembled WGS sequence"/>
</dbReference>
<proteinExistence type="predicted"/>
<feature type="region of interest" description="Disordered" evidence="2">
    <location>
        <begin position="684"/>
        <end position="738"/>
    </location>
</feature>
<evidence type="ECO:0000259" key="4">
    <source>
        <dbReference type="Pfam" id="PF10374"/>
    </source>
</evidence>
<comment type="function">
    <text evidence="1">Plays a role in nonsense-mediated mRNA decay.</text>
</comment>
<comment type="subcellular location">
    <subcellularLocation>
        <location evidence="1">Nucleus</location>
    </subcellularLocation>
</comment>
<feature type="domain" description="DNA/RNA-binding" evidence="3">
    <location>
        <begin position="189"/>
        <end position="472"/>
    </location>
</feature>
<dbReference type="InterPro" id="IPR011990">
    <property type="entry name" value="TPR-like_helical_dom_sf"/>
</dbReference>
<dbReference type="Pfam" id="PF10373">
    <property type="entry name" value="EST1_DNA_bind"/>
    <property type="match status" value="1"/>
</dbReference>
<dbReference type="RefSeq" id="XP_056794395.1">
    <property type="nucleotide sequence ID" value="XM_056930102.1"/>
</dbReference>
<dbReference type="GO" id="GO:0000184">
    <property type="term" value="P:nuclear-transcribed mRNA catabolic process, nonsense-mediated decay"/>
    <property type="evidence" value="ECO:0007669"/>
    <property type="project" value="UniProtKB-KW"/>
</dbReference>
<sequence length="859" mass="95617">MASLFKNAWRTATNAEQELLRRLAEKEPTFAEISQLLSEFRTACQNAILSDFDTARTLDVEGRLWEAHLKLNNRFRKLLARYREETTKKRPVEKRKLEKHYLDFIKSSQRFYRGYIQHLSSQFGGIVELEKVAHKFNFESLSSISPTTITPELRLRILQSCHATLIRLGDLSRYRETELASHKRNWGPAIGYYDLASVIYPASGASHNQLAVIALADGNHFRATYHLYRALSAHNPHPSAKGNLEIEFKKIMNAWAKRELIKPEDQGVPGKALAPWFVYLHAQCYRGLDFPEHEELESEVMSQLAVDVRERSHEGTLQKFCLVNIAAEEFARARSTEESVSHARMFFQRINVKTFFTLLQILLVELERFAGDESINSSQASKNGPDKVTVVARRILPALRHYSSWLLVTSDYLLSSKEEQDSSLAIQIQEFWKIYAGTLTLLASTFDVVHLPEVDYLLEEDEESLGFAPLDQPATSRRYVGQGDCLKPRMNDPGVERSHPNIEMLYRIREFVIDGLDLVVRSRIPVTLVDEEDKKTFIYQEDGLPSQFFSSPLAHPAPLIAPAVEREDIPPAGQNPVTGGETRSTYGDAQSVSASACASMSVNMHRIAEDVDRLVESDTYENAPNVPDQFAFLRDSARIPAPSARPPANLDAFNFNNEMRAQQLSTPLLPPGLGAPSVQMSEALRTSTGQSYNPLPTLPSIPSIWNTSTSTPLRDDATSSRTPPGLGSPAPAHSPNALDANRVRSPVADQAANDLLRHSLMAQSQLPSSQEVSSSMPSWLQFTNSQASNQWPADPRRFSYAPDQSVSGGFPTQSWPNEAFIASSLAPGAGPFASGFNNHRKSATQLGAIGQTPPCGQGG</sequence>
<protein>
    <recommendedName>
        <fullName evidence="1">Nonsense-mediated mRNA decay factor</fullName>
    </recommendedName>
</protein>
<dbReference type="GO" id="GO:0005634">
    <property type="term" value="C:nucleus"/>
    <property type="evidence" value="ECO:0007669"/>
    <property type="project" value="UniProtKB-SubCell"/>
</dbReference>
<evidence type="ECO:0000256" key="2">
    <source>
        <dbReference type="SAM" id="MobiDB-lite"/>
    </source>
</evidence>
<evidence type="ECO:0000313" key="5">
    <source>
        <dbReference type="EMBL" id="KAJ5495382.1"/>
    </source>
</evidence>
<dbReference type="GeneID" id="81620351"/>
<gene>
    <name evidence="5" type="ORF">N7539_000498</name>
</gene>
<dbReference type="InterPro" id="IPR018834">
    <property type="entry name" value="DNA/RNA-bd_Est1-type"/>
</dbReference>
<keyword evidence="6" id="KW-1185">Reference proteome</keyword>
<dbReference type="PANTHER" id="PTHR15696">
    <property type="entry name" value="SMG-7 SUPPRESSOR WITH MORPHOLOGICAL EFFECT ON GENITALIA PROTEIN 7"/>
    <property type="match status" value="1"/>
</dbReference>
<reference evidence="5" key="1">
    <citation type="submission" date="2022-12" db="EMBL/GenBank/DDBJ databases">
        <authorList>
            <person name="Petersen C."/>
        </authorList>
    </citation>
    <scope>NUCLEOTIDE SEQUENCE</scope>
    <source>
        <strain evidence="5">IBT 30728</strain>
    </source>
</reference>
<organism evidence="5 6">
    <name type="scientific">Penicillium diatomitis</name>
    <dbReference type="NCBI Taxonomy" id="2819901"/>
    <lineage>
        <taxon>Eukaryota</taxon>
        <taxon>Fungi</taxon>
        <taxon>Dikarya</taxon>
        <taxon>Ascomycota</taxon>
        <taxon>Pezizomycotina</taxon>
        <taxon>Eurotiomycetes</taxon>
        <taxon>Eurotiomycetidae</taxon>
        <taxon>Eurotiales</taxon>
        <taxon>Aspergillaceae</taxon>
        <taxon>Penicillium</taxon>
    </lineage>
</organism>
<dbReference type="AlphaFoldDB" id="A0A9X0C2A0"/>
<dbReference type="Gene3D" id="1.25.40.10">
    <property type="entry name" value="Tetratricopeptide repeat domain"/>
    <property type="match status" value="1"/>
</dbReference>
<evidence type="ECO:0000313" key="6">
    <source>
        <dbReference type="Proteomes" id="UP001148312"/>
    </source>
</evidence>
<accession>A0A9X0C2A0</accession>
<dbReference type="InterPro" id="IPR045153">
    <property type="entry name" value="Est1/Ebs1-like"/>
</dbReference>
<keyword evidence="1" id="KW-0539">Nucleus</keyword>
<dbReference type="PANTHER" id="PTHR15696:SF36">
    <property type="entry name" value="NONSENSE-MEDIATED MRNA DECAY FACTOR"/>
    <property type="match status" value="1"/>
</dbReference>
<evidence type="ECO:0000259" key="3">
    <source>
        <dbReference type="Pfam" id="PF10373"/>
    </source>
</evidence>
<dbReference type="InterPro" id="IPR019458">
    <property type="entry name" value="Est1-like_N"/>
</dbReference>
<feature type="compositionally biased region" description="Polar residues" evidence="2">
    <location>
        <begin position="684"/>
        <end position="694"/>
    </location>
</feature>
<dbReference type="SUPFAM" id="SSF48452">
    <property type="entry name" value="TPR-like"/>
    <property type="match status" value="1"/>
</dbReference>
<name>A0A9X0C2A0_9EURO</name>
<evidence type="ECO:0000256" key="1">
    <source>
        <dbReference type="RuleBase" id="RU369098"/>
    </source>
</evidence>
<dbReference type="Pfam" id="PF10374">
    <property type="entry name" value="EST1"/>
    <property type="match status" value="1"/>
</dbReference>
<comment type="caution">
    <text evidence="5">The sequence shown here is derived from an EMBL/GenBank/DDBJ whole genome shotgun (WGS) entry which is preliminary data.</text>
</comment>
<feature type="domain" description="Telomerase activating protein Est1-like N-terminal" evidence="4">
    <location>
        <begin position="59"/>
        <end position="177"/>
    </location>
</feature>
<keyword evidence="1" id="KW-0866">Nonsense-mediated mRNA decay</keyword>
<feature type="compositionally biased region" description="Polar residues" evidence="2">
    <location>
        <begin position="703"/>
        <end position="712"/>
    </location>
</feature>